<evidence type="ECO:0000313" key="2">
    <source>
        <dbReference type="EMBL" id="GAA4651698.1"/>
    </source>
</evidence>
<reference evidence="3" key="1">
    <citation type="journal article" date="2019" name="Int. J. Syst. Evol. Microbiol.">
        <title>The Global Catalogue of Microorganisms (GCM) 10K type strain sequencing project: providing services to taxonomists for standard genome sequencing and annotation.</title>
        <authorList>
            <consortium name="The Broad Institute Genomics Platform"/>
            <consortium name="The Broad Institute Genome Sequencing Center for Infectious Disease"/>
            <person name="Wu L."/>
            <person name="Ma J."/>
        </authorList>
    </citation>
    <scope>NUCLEOTIDE SEQUENCE [LARGE SCALE GENOMIC DNA]</scope>
    <source>
        <strain evidence="3">JCM 17805</strain>
    </source>
</reference>
<protein>
    <recommendedName>
        <fullName evidence="1">DUF4062 domain-containing protein</fullName>
    </recommendedName>
</protein>
<keyword evidence="3" id="KW-1185">Reference proteome</keyword>
<dbReference type="RefSeq" id="WP_345198125.1">
    <property type="nucleotide sequence ID" value="NZ_BAABFL010000460.1"/>
</dbReference>
<dbReference type="Proteomes" id="UP001500604">
    <property type="component" value="Unassembled WGS sequence"/>
</dbReference>
<evidence type="ECO:0000313" key="3">
    <source>
        <dbReference type="Proteomes" id="UP001500604"/>
    </source>
</evidence>
<proteinExistence type="predicted"/>
<accession>A0ABP8V857</accession>
<organism evidence="2 3">
    <name type="scientific">Kistimonas scapharcae</name>
    <dbReference type="NCBI Taxonomy" id="1036133"/>
    <lineage>
        <taxon>Bacteria</taxon>
        <taxon>Pseudomonadati</taxon>
        <taxon>Pseudomonadota</taxon>
        <taxon>Gammaproteobacteria</taxon>
        <taxon>Oceanospirillales</taxon>
        <taxon>Endozoicomonadaceae</taxon>
        <taxon>Kistimonas</taxon>
    </lineage>
</organism>
<dbReference type="Pfam" id="PF13271">
    <property type="entry name" value="DUF4062"/>
    <property type="match status" value="1"/>
</dbReference>
<comment type="caution">
    <text evidence="2">The sequence shown here is derived from an EMBL/GenBank/DDBJ whole genome shotgun (WGS) entry which is preliminary data.</text>
</comment>
<sequence>MQDRIYRVYISSTAAPATPEHTAILHGVLASHSMPVCPALWDLGQEAQSIPANDCSDDWVCRKALINSCDYLLFAGNACYGERSSTGVSIQHQELTYALMRDKPVFCVLLAEEALSQSGASSEELGRVRALRALLKRHKPVFWRQTDTLPETIISGFPAFLTDHPATGWSKVKPRITIDTAIARETVNNLTIQPQVACEAAIDSSDNDSVSCEHFDWLQQHQEFSVQCHVFIHGNCHRVEQNVSLTWADVYEAFRLSLTPSCSEDRIQQSLSAMLEARFSQQILSQHSQAHAADAFRFSETAMRMIRLKLRRHGLVRKDTRASSRKNNVWCLTGAGKAAGHWIGRTSAG</sequence>
<feature type="domain" description="DUF4062" evidence="1">
    <location>
        <begin position="7"/>
        <end position="98"/>
    </location>
</feature>
<gene>
    <name evidence="2" type="ORF">GCM10023116_39820</name>
</gene>
<dbReference type="InterPro" id="IPR025139">
    <property type="entry name" value="DUF4062"/>
</dbReference>
<name>A0ABP8V857_9GAMM</name>
<dbReference type="EMBL" id="BAABFL010000460">
    <property type="protein sequence ID" value="GAA4651698.1"/>
    <property type="molecule type" value="Genomic_DNA"/>
</dbReference>
<evidence type="ECO:0000259" key="1">
    <source>
        <dbReference type="Pfam" id="PF13271"/>
    </source>
</evidence>